<evidence type="ECO:0000256" key="4">
    <source>
        <dbReference type="ARBA" id="ARBA00023136"/>
    </source>
</evidence>
<dbReference type="PANTHER" id="PTHR30483:SF6">
    <property type="entry name" value="PERIPLASMIC BINDING PROTEIN OF ABC TRANSPORTER FOR NATURAL AMINO ACIDS"/>
    <property type="match status" value="1"/>
</dbReference>
<dbReference type="InterPro" id="IPR000709">
    <property type="entry name" value="Leu_Ile_Val-bd"/>
</dbReference>
<keyword evidence="3" id="KW-1133">Transmembrane helix</keyword>
<evidence type="ECO:0000256" key="3">
    <source>
        <dbReference type="ARBA" id="ARBA00022989"/>
    </source>
</evidence>
<dbReference type="EMBL" id="JOKD01000023">
    <property type="protein sequence ID" value="KGE78126.1"/>
    <property type="molecule type" value="Genomic_DNA"/>
</dbReference>
<gene>
    <name evidence="7" type="ORF">FP66_05240</name>
</gene>
<evidence type="ECO:0000313" key="7">
    <source>
        <dbReference type="EMBL" id="KGE78126.1"/>
    </source>
</evidence>
<accession>A0ABR4WTS8</accession>
<feature type="chain" id="PRO_5047169186" evidence="5">
    <location>
        <begin position="25"/>
        <end position="404"/>
    </location>
</feature>
<sequence>MMKKRVLASAVAATTLALSGMAQAEVKIGFLGGFTGGIESLTPPIFDGANLAVQQINEQGGLLDGEDIVMPTGDTTCSDASAASNAADRMVNTEQVTAIVGALCTGATVAAANNAAIPGGVTMVSPASTAPAVTELDDNDLVFRTVPSDAFQGEMLAKLLLDKGIQEVAVTYVNNDYGRGLADAFVAAYENGGGMVLENLAHEDNRADYRSELGSLAATGAQTLVVLAYADTSGQTVVRQAYESGMFTQYVGGDGMVGDSLVEAIGADVLNGMIATRPGSPELPGTAMFNQQANAAGIDPSAVFAAQAYDAAFLLGLAIEENGSADREGLNEALRSVASAPGEVILPGEWEKAKELIAAGTEINYEGASGTHEFDANGDVPGVVQEMLVEDGTFTIQGYVDAEE</sequence>
<organism evidence="7 8">
    <name type="scientific">Halomonas salina</name>
    <dbReference type="NCBI Taxonomy" id="42565"/>
    <lineage>
        <taxon>Bacteria</taxon>
        <taxon>Pseudomonadati</taxon>
        <taxon>Pseudomonadota</taxon>
        <taxon>Gammaproteobacteria</taxon>
        <taxon>Oceanospirillales</taxon>
        <taxon>Halomonadaceae</taxon>
        <taxon>Halomonas</taxon>
    </lineage>
</organism>
<dbReference type="Proteomes" id="UP000029721">
    <property type="component" value="Unassembled WGS sequence"/>
</dbReference>
<comment type="subcellular location">
    <subcellularLocation>
        <location evidence="1">Membrane</location>
    </subcellularLocation>
</comment>
<dbReference type="InterPro" id="IPR028082">
    <property type="entry name" value="Peripla_BP_I"/>
</dbReference>
<evidence type="ECO:0000256" key="5">
    <source>
        <dbReference type="SAM" id="SignalP"/>
    </source>
</evidence>
<keyword evidence="4" id="KW-0472">Membrane</keyword>
<dbReference type="PRINTS" id="PR00337">
    <property type="entry name" value="LEUILEVALBP"/>
</dbReference>
<dbReference type="PANTHER" id="PTHR30483">
    <property type="entry name" value="LEUCINE-SPECIFIC-BINDING PROTEIN"/>
    <property type="match status" value="1"/>
</dbReference>
<dbReference type="InterPro" id="IPR051010">
    <property type="entry name" value="BCAA_transport"/>
</dbReference>
<feature type="signal peptide" evidence="5">
    <location>
        <begin position="1"/>
        <end position="24"/>
    </location>
</feature>
<dbReference type="InterPro" id="IPR001828">
    <property type="entry name" value="ANF_lig-bd_rcpt"/>
</dbReference>
<comment type="caution">
    <text evidence="7">The sequence shown here is derived from an EMBL/GenBank/DDBJ whole genome shotgun (WGS) entry which is preliminary data.</text>
</comment>
<keyword evidence="2" id="KW-0812">Transmembrane</keyword>
<dbReference type="SUPFAM" id="SSF53822">
    <property type="entry name" value="Periplasmic binding protein-like I"/>
    <property type="match status" value="1"/>
</dbReference>
<reference evidence="7 8" key="1">
    <citation type="submission" date="2014-06" db="EMBL/GenBank/DDBJ databases">
        <title>Draft genome sequence of an extremely salt tolerant bacteria Halomonas salina/CIFRI 1.</title>
        <authorList>
            <person name="Behera B.D."/>
            <person name="Meena D.K."/>
            <person name="Das P."/>
            <person name="Maharana J."/>
            <person name="Paria P."/>
            <person name="Sharma A.P."/>
            <person name="Shamsudheen K.V."/>
            <person name="Rijit J."/>
            <person name="Dixit V."/>
            <person name="Verma A."/>
            <person name="Scaria V."/>
            <person name="Sivasubbu S."/>
        </authorList>
    </citation>
    <scope>NUCLEOTIDE SEQUENCE [LARGE SCALE GENOMIC DNA]</scope>
    <source>
        <strain evidence="7 8">CIFRI 1</strain>
    </source>
</reference>
<keyword evidence="5" id="KW-0732">Signal</keyword>
<dbReference type="CDD" id="cd06346">
    <property type="entry name" value="PBP1_ABC_ligand_binding-like"/>
    <property type="match status" value="1"/>
</dbReference>
<feature type="domain" description="Receptor ligand binding region" evidence="6">
    <location>
        <begin position="49"/>
        <end position="381"/>
    </location>
</feature>
<keyword evidence="8" id="KW-1185">Reference proteome</keyword>
<proteinExistence type="predicted"/>
<evidence type="ECO:0000256" key="2">
    <source>
        <dbReference type="ARBA" id="ARBA00022692"/>
    </source>
</evidence>
<name>A0ABR4WTS8_9GAMM</name>
<dbReference type="RefSeq" id="WP_035595788.1">
    <property type="nucleotide sequence ID" value="NZ_JOKD01000023.1"/>
</dbReference>
<protein>
    <submittedName>
        <fullName evidence="7">Amino acid ABC transporter substrate-binding protein</fullName>
    </submittedName>
</protein>
<evidence type="ECO:0000256" key="1">
    <source>
        <dbReference type="ARBA" id="ARBA00004370"/>
    </source>
</evidence>
<dbReference type="Pfam" id="PF01094">
    <property type="entry name" value="ANF_receptor"/>
    <property type="match status" value="1"/>
</dbReference>
<evidence type="ECO:0000259" key="6">
    <source>
        <dbReference type="Pfam" id="PF01094"/>
    </source>
</evidence>
<evidence type="ECO:0000313" key="8">
    <source>
        <dbReference type="Proteomes" id="UP000029721"/>
    </source>
</evidence>
<dbReference type="Gene3D" id="3.40.50.2300">
    <property type="match status" value="2"/>
</dbReference>